<evidence type="ECO:0000313" key="3">
    <source>
        <dbReference type="Proteomes" id="UP000824633"/>
    </source>
</evidence>
<dbReference type="InterPro" id="IPR009574">
    <property type="entry name" value="DUF1189"/>
</dbReference>
<dbReference type="Proteomes" id="UP000824633">
    <property type="component" value="Chromosome"/>
</dbReference>
<evidence type="ECO:0008006" key="4">
    <source>
        <dbReference type="Google" id="ProtNLM"/>
    </source>
</evidence>
<proteinExistence type="predicted"/>
<name>A0ABN6IWR6_9CLOT</name>
<feature type="transmembrane region" description="Helical" evidence="1">
    <location>
        <begin position="32"/>
        <end position="52"/>
    </location>
</feature>
<keyword evidence="1" id="KW-1133">Transmembrane helix</keyword>
<accession>A0ABN6IWR6</accession>
<dbReference type="EMBL" id="AP024849">
    <property type="protein sequence ID" value="BCZ46584.1"/>
    <property type="molecule type" value="Genomic_DNA"/>
</dbReference>
<reference evidence="3" key="1">
    <citation type="submission" date="2021-07" db="EMBL/GenBank/DDBJ databases">
        <title>Complete genome sequencing of a Clostridium isolate.</title>
        <authorList>
            <person name="Ueki A."/>
            <person name="Tonouchi A."/>
        </authorList>
    </citation>
    <scope>NUCLEOTIDE SEQUENCE [LARGE SCALE GENOMIC DNA]</scope>
    <source>
        <strain evidence="3">C5S11</strain>
    </source>
</reference>
<evidence type="ECO:0000256" key="1">
    <source>
        <dbReference type="SAM" id="Phobius"/>
    </source>
</evidence>
<feature type="transmembrane region" description="Helical" evidence="1">
    <location>
        <begin position="206"/>
        <end position="228"/>
    </location>
</feature>
<organism evidence="2 3">
    <name type="scientific">Clostridium gelidum</name>
    <dbReference type="NCBI Taxonomy" id="704125"/>
    <lineage>
        <taxon>Bacteria</taxon>
        <taxon>Bacillati</taxon>
        <taxon>Bacillota</taxon>
        <taxon>Clostridia</taxon>
        <taxon>Eubacteriales</taxon>
        <taxon>Clostridiaceae</taxon>
        <taxon>Clostridium</taxon>
    </lineage>
</organism>
<sequence>METKMGFRHKFAYSFFDFAAYKEFLVQGLGKSILYMFLVTLIFSTISNINIIDKFNSELSNVETTFIHSAPNFELKNGTLSVGSDEPIYYKYDDQQLIVDTSGKTNKSILDSYSDGIYINSDELIMRQKYTTLQTLKFSNFPELNITKISIQDSMSALKIIFPVLLLFLNPIIAFLLNLISGFLIIGPLSLSISGVMGVKFKCSELCILSFYAMTLPLLLESLISISGIDVPEFYVIFYVLSLVYCGLAINKIKNIDKSNLNLSK</sequence>
<evidence type="ECO:0000313" key="2">
    <source>
        <dbReference type="EMBL" id="BCZ46584.1"/>
    </source>
</evidence>
<feature type="transmembrane region" description="Helical" evidence="1">
    <location>
        <begin position="160"/>
        <end position="186"/>
    </location>
</feature>
<protein>
    <recommendedName>
        <fullName evidence="4">DUF1189 domain-containing protein</fullName>
    </recommendedName>
</protein>
<feature type="transmembrane region" description="Helical" evidence="1">
    <location>
        <begin position="234"/>
        <end position="251"/>
    </location>
</feature>
<gene>
    <name evidence="2" type="ORF">psyc5s11_26510</name>
</gene>
<keyword evidence="1" id="KW-0812">Transmembrane</keyword>
<dbReference type="Pfam" id="PF06691">
    <property type="entry name" value="DUF1189"/>
    <property type="match status" value="1"/>
</dbReference>
<keyword evidence="1" id="KW-0472">Membrane</keyword>
<dbReference type="RefSeq" id="WP_224038058.1">
    <property type="nucleotide sequence ID" value="NZ_AP024849.1"/>
</dbReference>
<keyword evidence="3" id="KW-1185">Reference proteome</keyword>